<keyword evidence="2" id="KW-1185">Reference proteome</keyword>
<accession>I0EUV1</accession>
<dbReference type="KEGG" id="hcm:HCD_08789"/>
<dbReference type="Gene3D" id="3.40.50.300">
    <property type="entry name" value="P-loop containing nucleotide triphosphate hydrolases"/>
    <property type="match status" value="1"/>
</dbReference>
<proteinExistence type="predicted"/>
<geneLocation type="plasmid" evidence="1 2">
    <name>pHCD</name>
</geneLocation>
<dbReference type="PATRIC" id="fig|1163745.3.peg.1849"/>
<reference evidence="1 2" key="1">
    <citation type="journal article" date="2013" name="PLoS ONE">
        <title>Sequence Divergence and Conservation in Genomes ofHelicobacter cetorum Strains from a Dolphin and a Whale.</title>
        <authorList>
            <person name="Kersulyte D."/>
            <person name="Rossi M."/>
            <person name="Berg D.E."/>
        </authorList>
    </citation>
    <scope>NUCLEOTIDE SEQUENCE [LARGE SCALE GENOMIC DNA]</scope>
    <source>
        <strain evidence="2">ATCC BAA-540 / MIT 99-5656</strain>
        <plasmid evidence="1">pHCD</plasmid>
    </source>
</reference>
<dbReference type="SUPFAM" id="SSF52540">
    <property type="entry name" value="P-loop containing nucleoside triphosphate hydrolases"/>
    <property type="match status" value="1"/>
</dbReference>
<sequence length="259" mass="30132">MIAVVLNSKGGVGKSTFANQILTSYFYEKSNGNFKVKLVEIDDENNDVKSLYKSNIIDEHVINTNKLRQLDDFLITDENLIIDVGGNKTTEIFLKEIQNYFHNNFVWFIPLGNGEQDNLNAYDTYKKILEVNSRAKIIFVLSRVKDLDDLTYEFMNFFGNKYFEISGIFDLIQDVSYITIKDFTILTHSRFFNKTAYDLGTSEKNSAYYTKKISENFNDREQAMKFQKFKRLAHSAENFVSYLRDDVFKQLDSKNDVGV</sequence>
<evidence type="ECO:0000313" key="2">
    <source>
        <dbReference type="Proteomes" id="UP000005013"/>
    </source>
</evidence>
<dbReference type="HOGENOM" id="CLU_092694_0_0_7"/>
<name>I0EUV1_HELCM</name>
<keyword evidence="1" id="KW-0614">Plasmid</keyword>
<dbReference type="AlphaFoldDB" id="I0EUV1"/>
<gene>
    <name evidence="1" type="ordered locus">HCD_08789</name>
</gene>
<dbReference type="EMBL" id="CP003482">
    <property type="protein sequence ID" value="AFI06720.1"/>
    <property type="molecule type" value="Genomic_DNA"/>
</dbReference>
<dbReference type="OrthoDB" id="5344573at2"/>
<protein>
    <recommendedName>
        <fullName evidence="3">CobQ/CobB/MinD/ParA nucleotide binding domain-containing protein</fullName>
    </recommendedName>
</protein>
<dbReference type="Proteomes" id="UP000005013">
    <property type="component" value="Plasmid pHCD"/>
</dbReference>
<organism evidence="1 2">
    <name type="scientific">Helicobacter cetorum (strain ATCC BAA-540 / CCUG 52418 / MIT 99-5656)</name>
    <dbReference type="NCBI Taxonomy" id="1163745"/>
    <lineage>
        <taxon>Bacteria</taxon>
        <taxon>Pseudomonadati</taxon>
        <taxon>Campylobacterota</taxon>
        <taxon>Epsilonproteobacteria</taxon>
        <taxon>Campylobacterales</taxon>
        <taxon>Helicobacteraceae</taxon>
        <taxon>Helicobacter</taxon>
    </lineage>
</organism>
<evidence type="ECO:0000313" key="1">
    <source>
        <dbReference type="EMBL" id="AFI06720.1"/>
    </source>
</evidence>
<evidence type="ECO:0008006" key="3">
    <source>
        <dbReference type="Google" id="ProtNLM"/>
    </source>
</evidence>
<dbReference type="InterPro" id="IPR027417">
    <property type="entry name" value="P-loop_NTPase"/>
</dbReference>
<dbReference type="RefSeq" id="WP_014660176.1">
    <property type="nucleotide sequence ID" value="NC_017736.1"/>
</dbReference>